<organism evidence="1 2">
    <name type="scientific">Rangifer tarandus platyrhynchus</name>
    <name type="common">Svalbard reindeer</name>
    <dbReference type="NCBI Taxonomy" id="3082113"/>
    <lineage>
        <taxon>Eukaryota</taxon>
        <taxon>Metazoa</taxon>
        <taxon>Chordata</taxon>
        <taxon>Craniata</taxon>
        <taxon>Vertebrata</taxon>
        <taxon>Euteleostomi</taxon>
        <taxon>Mammalia</taxon>
        <taxon>Eutheria</taxon>
        <taxon>Laurasiatheria</taxon>
        <taxon>Artiodactyla</taxon>
        <taxon>Ruminantia</taxon>
        <taxon>Pecora</taxon>
        <taxon>Cervidae</taxon>
        <taxon>Odocoileinae</taxon>
        <taxon>Rangifer</taxon>
    </lineage>
</organism>
<gene>
    <name evidence="1" type="ORF">MRATA1EN3_LOCUS6178</name>
</gene>
<evidence type="ECO:0000313" key="2">
    <source>
        <dbReference type="Proteomes" id="UP001162501"/>
    </source>
</evidence>
<dbReference type="EMBL" id="OX596098">
    <property type="protein sequence ID" value="CAI9694965.1"/>
    <property type="molecule type" value="Genomic_DNA"/>
</dbReference>
<evidence type="ECO:0000313" key="1">
    <source>
        <dbReference type="EMBL" id="CAI9694965.1"/>
    </source>
</evidence>
<sequence>MIFPASRSSTRQRTCGTSWGSKEVKSQPPAGGPCKEDASGSRERWASAPAGRSLMAALQEWSSWRYKDSFLRLILKRGSHKLLQKVQVGRKPAFGWVLEVLLGQAGHIRCDCGESKRSPCIRFPCSPAAPAVQNVVLPLSHVHPLRLSQSYFLTGESLRPQAQSFVPRHGQAAPLWGPGCSATFEWVGLGHPACPSPVCRPLKKGPRSLICLLGSFLASPFGIGSLPRLPWSGWLHQRSQILG</sequence>
<dbReference type="Proteomes" id="UP001162501">
    <property type="component" value="Chromosome 14"/>
</dbReference>
<reference evidence="1" key="1">
    <citation type="submission" date="2023-05" db="EMBL/GenBank/DDBJ databases">
        <authorList>
            <consortium name="ELIXIR-Norway"/>
        </authorList>
    </citation>
    <scope>NUCLEOTIDE SEQUENCE</scope>
</reference>
<protein>
    <submittedName>
        <fullName evidence="1">Uncharacterized protein</fullName>
    </submittedName>
</protein>
<accession>A0ACB0E310</accession>
<proteinExistence type="predicted"/>
<name>A0ACB0E310_RANTA</name>